<dbReference type="Pfam" id="PF09939">
    <property type="entry name" value="DUF2171"/>
    <property type="match status" value="1"/>
</dbReference>
<organism evidence="1 2">
    <name type="scientific">Novosphingobium colocasiae</name>
    <dbReference type="NCBI Taxonomy" id="1256513"/>
    <lineage>
        <taxon>Bacteria</taxon>
        <taxon>Pseudomonadati</taxon>
        <taxon>Pseudomonadota</taxon>
        <taxon>Alphaproteobacteria</taxon>
        <taxon>Sphingomonadales</taxon>
        <taxon>Sphingomonadaceae</taxon>
        <taxon>Novosphingobium</taxon>
    </lineage>
</organism>
<proteinExistence type="predicted"/>
<protein>
    <recommendedName>
        <fullName evidence="3">DUF2171 domain-containing protein</fullName>
    </recommendedName>
</protein>
<evidence type="ECO:0008006" key="3">
    <source>
        <dbReference type="Google" id="ProtNLM"/>
    </source>
</evidence>
<evidence type="ECO:0000313" key="1">
    <source>
        <dbReference type="EMBL" id="GGY91425.1"/>
    </source>
</evidence>
<dbReference type="RefSeq" id="WP_189619283.1">
    <property type="nucleotide sequence ID" value="NZ_BMZA01000001.1"/>
</dbReference>
<keyword evidence="2" id="KW-1185">Reference proteome</keyword>
<dbReference type="AlphaFoldDB" id="A0A918UD27"/>
<evidence type="ECO:0000313" key="2">
    <source>
        <dbReference type="Proteomes" id="UP000648075"/>
    </source>
</evidence>
<sequence>MPSTREAETSWQTAAGTIRKGMKVLAPDGTSIGRVAAVAGNELQLTGGSHAFVLVSQVDGVSDDAVLLERRGDDSFGIAAG</sequence>
<dbReference type="Proteomes" id="UP000648075">
    <property type="component" value="Unassembled WGS sequence"/>
</dbReference>
<comment type="caution">
    <text evidence="1">The sequence shown here is derived from an EMBL/GenBank/DDBJ whole genome shotgun (WGS) entry which is preliminary data.</text>
</comment>
<reference evidence="1" key="1">
    <citation type="journal article" date="2014" name="Int. J. Syst. Evol. Microbiol.">
        <title>Complete genome sequence of Corynebacterium casei LMG S-19264T (=DSM 44701T), isolated from a smear-ripened cheese.</title>
        <authorList>
            <consortium name="US DOE Joint Genome Institute (JGI-PGF)"/>
            <person name="Walter F."/>
            <person name="Albersmeier A."/>
            <person name="Kalinowski J."/>
            <person name="Ruckert C."/>
        </authorList>
    </citation>
    <scope>NUCLEOTIDE SEQUENCE</scope>
    <source>
        <strain evidence="1">KCTC 32255</strain>
    </source>
</reference>
<dbReference type="EMBL" id="BMZA01000001">
    <property type="protein sequence ID" value="GGY91425.1"/>
    <property type="molecule type" value="Genomic_DNA"/>
</dbReference>
<gene>
    <name evidence="1" type="ORF">GCM10011614_02630</name>
</gene>
<accession>A0A918UD27</accession>
<name>A0A918UD27_9SPHN</name>
<dbReference type="InterPro" id="IPR018684">
    <property type="entry name" value="DUF2171"/>
</dbReference>
<reference evidence="1" key="2">
    <citation type="submission" date="2020-09" db="EMBL/GenBank/DDBJ databases">
        <authorList>
            <person name="Sun Q."/>
            <person name="Kim S."/>
        </authorList>
    </citation>
    <scope>NUCLEOTIDE SEQUENCE</scope>
    <source>
        <strain evidence="1">KCTC 32255</strain>
    </source>
</reference>